<protein>
    <submittedName>
        <fullName evidence="3">TLDc domain-containing protein</fullName>
    </submittedName>
</protein>
<sequence>MSKNVEISTSLTSFTHKDEKLKKLLIEKKFKETKKNEMSLSDYEADDEVQNLIIHQNSEKNYRYNRKRYEDKDVKELKYKYYKNLSSNISESKETREIIETDNIKENNSCQEEEYDDEIEDEFLEVDKNYTSIVLGMAPNKNQILQYLSTTNYGRIKGSKGNDIQLTDISGFPLMDVWKKKECFRSKWILESYGRTVLQIVDFDNTSSNYCFLSNFLTNCGNFNNNNDRNCNVFGSSTVCENEINIPTNNKNLNNIKNYRNNYEIDLYDEEIIDNNNKNQFKMVKGKNNKNDKVIEMENKSSKCTTSSPSYNDNNFLNKELYKKYTVMTCDGEILGYFIKGYPFLIFDKNDELIARLECKNFILLNSPPSNEEDNQNLFESSTLKGQNNFNANKTPLNKSVVKLLNNGIFSNNVSNRKTPETSSTSLSQSLKTETINGKEGDNGNDKNDVKEEDTSFIVKDIATEIRKEKVDKKKQEAINENVFIKVSNCENAAYNNKNYKKTTNQQITSVWDCYEITSEPSNSHGKMIAKFVENKYIEFLSTPIKFSLKILIIAASLQLSSMDNEFCEWKDENRHFYGCNIM</sequence>
<accession>A0A0K0ETI2</accession>
<dbReference type="Proteomes" id="UP000035681">
    <property type="component" value="Unplaced"/>
</dbReference>
<feature type="region of interest" description="Disordered" evidence="1">
    <location>
        <begin position="413"/>
        <end position="452"/>
    </location>
</feature>
<feature type="compositionally biased region" description="Low complexity" evidence="1">
    <location>
        <begin position="421"/>
        <end position="435"/>
    </location>
</feature>
<organism evidence="3">
    <name type="scientific">Strongyloides stercoralis</name>
    <name type="common">Threadworm</name>
    <dbReference type="NCBI Taxonomy" id="6248"/>
    <lineage>
        <taxon>Eukaryota</taxon>
        <taxon>Metazoa</taxon>
        <taxon>Ecdysozoa</taxon>
        <taxon>Nematoda</taxon>
        <taxon>Chromadorea</taxon>
        <taxon>Rhabditida</taxon>
        <taxon>Tylenchina</taxon>
        <taxon>Panagrolaimomorpha</taxon>
        <taxon>Strongyloidoidea</taxon>
        <taxon>Strongyloididae</taxon>
        <taxon>Strongyloides</taxon>
    </lineage>
</organism>
<dbReference type="AlphaFoldDB" id="A0A0K0ETI2"/>
<dbReference type="WBParaSite" id="TCONS_00000788.p1">
    <property type="protein sequence ID" value="TCONS_00000788.p1"/>
    <property type="gene ID" value="XLOC_000757"/>
</dbReference>
<dbReference type="WBParaSite" id="SSTP_0001275800.1">
    <property type="protein sequence ID" value="SSTP_0001275800.1"/>
    <property type="gene ID" value="SSTP_0001275800"/>
</dbReference>
<dbReference type="STRING" id="6248.A0A0K0ETI2"/>
<name>A0A0K0ETI2_STRER</name>
<feature type="compositionally biased region" description="Basic and acidic residues" evidence="1">
    <location>
        <begin position="437"/>
        <end position="452"/>
    </location>
</feature>
<keyword evidence="2" id="KW-1185">Reference proteome</keyword>
<evidence type="ECO:0000313" key="2">
    <source>
        <dbReference type="Proteomes" id="UP000035681"/>
    </source>
</evidence>
<evidence type="ECO:0000313" key="3">
    <source>
        <dbReference type="WBParaSite" id="SSTP_0001275800.1"/>
    </source>
</evidence>
<evidence type="ECO:0000256" key="1">
    <source>
        <dbReference type="SAM" id="MobiDB-lite"/>
    </source>
</evidence>
<reference evidence="3" key="1">
    <citation type="submission" date="2015-08" db="UniProtKB">
        <authorList>
            <consortium name="WormBaseParasite"/>
        </authorList>
    </citation>
    <scope>IDENTIFICATION</scope>
</reference>
<proteinExistence type="predicted"/>